<keyword evidence="20" id="KW-1185">Reference proteome</keyword>
<evidence type="ECO:0000313" key="19">
    <source>
        <dbReference type="EMBL" id="MBB6479664.1"/>
    </source>
</evidence>
<evidence type="ECO:0000256" key="9">
    <source>
        <dbReference type="ARBA" id="ARBA00036421"/>
    </source>
</evidence>
<gene>
    <name evidence="19" type="ORF">HNR50_001322</name>
</gene>
<evidence type="ECO:0000256" key="10">
    <source>
        <dbReference type="ARBA" id="ARBA00038976"/>
    </source>
</evidence>
<dbReference type="InterPro" id="IPR002933">
    <property type="entry name" value="Peptidase_M20"/>
</dbReference>
<evidence type="ECO:0000256" key="5">
    <source>
        <dbReference type="ARBA" id="ARBA00022801"/>
    </source>
</evidence>
<comment type="catalytic activity">
    <reaction evidence="9">
        <text>Hydrolysis of dipeptides, preferentially hydrophobic dipeptides including prolyl amino acids.</text>
        <dbReference type="EC" id="3.4.13.18"/>
    </reaction>
</comment>
<evidence type="ECO:0000256" key="3">
    <source>
        <dbReference type="ARBA" id="ARBA00022670"/>
    </source>
</evidence>
<comment type="caution">
    <text evidence="19">The sequence shown here is derived from an EMBL/GenBank/DDBJ whole genome shotgun (WGS) entry which is preliminary data.</text>
</comment>
<dbReference type="FunFam" id="3.40.630.10:FF:000018">
    <property type="entry name" value="Aminoacyl-histidine dipeptidase PepD"/>
    <property type="match status" value="1"/>
</dbReference>
<dbReference type="FunFam" id="3.40.630.10:FF:000015">
    <property type="entry name" value="Aminoacyl-histidine dipeptidase PepD"/>
    <property type="match status" value="1"/>
</dbReference>
<evidence type="ECO:0000256" key="16">
    <source>
        <dbReference type="ARBA" id="ARBA00077688"/>
    </source>
</evidence>
<keyword evidence="8" id="KW-0170">Cobalt</keyword>
<evidence type="ECO:0000256" key="17">
    <source>
        <dbReference type="ARBA" id="ARBA00078074"/>
    </source>
</evidence>
<dbReference type="PIRSF" id="PIRSF016599">
    <property type="entry name" value="Xaa-His_dipept"/>
    <property type="match status" value="1"/>
</dbReference>
<dbReference type="GO" id="GO:0005829">
    <property type="term" value="C:cytosol"/>
    <property type="evidence" value="ECO:0007669"/>
    <property type="project" value="TreeGrafter"/>
</dbReference>
<protein>
    <recommendedName>
        <fullName evidence="13">Cytosol non-specific dipeptidase</fullName>
        <ecNumber evidence="10">3.4.13.18</ecNumber>
    </recommendedName>
    <alternativeName>
        <fullName evidence="16">Aminoacyl-histidine dipeptidase</fullName>
    </alternativeName>
    <alternativeName>
        <fullName evidence="15">Beta-alanyl-histidine dipeptidase</fullName>
    </alternativeName>
    <alternativeName>
        <fullName evidence="14">Carnosinase</fullName>
    </alternativeName>
    <alternativeName>
        <fullName evidence="11">Peptidase D</fullName>
    </alternativeName>
    <alternativeName>
        <fullName evidence="17">Xaa-His dipeptidase</fullName>
    </alternativeName>
</protein>
<feature type="domain" description="Peptidase M20 dimerisation" evidence="18">
    <location>
        <begin position="206"/>
        <end position="286"/>
    </location>
</feature>
<dbReference type="GO" id="GO:0006508">
    <property type="term" value="P:proteolysis"/>
    <property type="evidence" value="ECO:0007669"/>
    <property type="project" value="UniProtKB-KW"/>
</dbReference>
<accession>A0A841R3L7</accession>
<proteinExistence type="inferred from homology"/>
<sequence length="481" mass="52679">MTEAVQRILDIFEELNKVPRQSEQEEKIHKWLMEWAEDNGFACSTDEALNINIKVPATPGFEKAPGLVIQGHMDMVCEKVDGSDHDFSKDPIKHVIDGEWLTAEDTSLGADNGIAIAMAFAAALDKDLEHPAFEILITTAEETGLYGANALKPGFVEGKILLNLDSEDEGIFTVGCAGGNNTIIHLPVEYRNIPEGHKTVQMTVTGLLGGHSGVDINTNRESSNVLISRLVSQVLSQVDAGLVDIYGGTAHNSIARTSDAVLAVKVADLDKLETVVREVEARFKVENSLVDKGLEIKTATPSVTYSRMLTAESQAKTVNLLLSMPHGVQRMSAAIEGLVQTSNNLAIMKLEGDNLYVLQSQRSSVMSDLMYTSRKIEAIAGLAGARVEIEEKYPAWMPDMDSPLLQKCREVYIKTFGKEPVIEAIHAGLECGVIGSIYEGMDMISFGPDIQDCHSPDEKLRIPSLELVWLFLTELFKSYRS</sequence>
<keyword evidence="7" id="KW-0482">Metalloprotease</keyword>
<comment type="cofactor">
    <cofactor evidence="1">
        <name>Co(2+)</name>
        <dbReference type="ChEBI" id="CHEBI:48828"/>
    </cofactor>
</comment>
<dbReference type="PANTHER" id="PTHR43501">
    <property type="entry name" value="CYTOSOL NON-SPECIFIC DIPEPTIDASE"/>
    <property type="match status" value="1"/>
</dbReference>
<dbReference type="GO" id="GO:0046872">
    <property type="term" value="F:metal ion binding"/>
    <property type="evidence" value="ECO:0007669"/>
    <property type="project" value="UniProtKB-KW"/>
</dbReference>
<dbReference type="GO" id="GO:0070573">
    <property type="term" value="F:metallodipeptidase activity"/>
    <property type="evidence" value="ECO:0007669"/>
    <property type="project" value="TreeGrafter"/>
</dbReference>
<comment type="similarity">
    <text evidence="12">Belongs to the peptidase M20C family.</text>
</comment>
<dbReference type="CDD" id="cd03890">
    <property type="entry name" value="M20_pepD"/>
    <property type="match status" value="1"/>
</dbReference>
<evidence type="ECO:0000256" key="4">
    <source>
        <dbReference type="ARBA" id="ARBA00022723"/>
    </source>
</evidence>
<keyword evidence="5 19" id="KW-0378">Hydrolase</keyword>
<dbReference type="InterPro" id="IPR011650">
    <property type="entry name" value="Peptidase_M20_dimer"/>
</dbReference>
<keyword evidence="6" id="KW-0862">Zinc</keyword>
<comment type="cofactor">
    <cofactor evidence="2">
        <name>Zn(2+)</name>
        <dbReference type="ChEBI" id="CHEBI:29105"/>
    </cofactor>
</comment>
<evidence type="ECO:0000256" key="13">
    <source>
        <dbReference type="ARBA" id="ARBA00071271"/>
    </source>
</evidence>
<keyword evidence="3" id="KW-0645">Protease</keyword>
<dbReference type="RefSeq" id="WP_184745091.1">
    <property type="nucleotide sequence ID" value="NZ_JACHGJ010000002.1"/>
</dbReference>
<dbReference type="Gene3D" id="3.40.630.10">
    <property type="entry name" value="Zn peptidases"/>
    <property type="match status" value="2"/>
</dbReference>
<evidence type="ECO:0000256" key="1">
    <source>
        <dbReference type="ARBA" id="ARBA00001941"/>
    </source>
</evidence>
<evidence type="ECO:0000256" key="2">
    <source>
        <dbReference type="ARBA" id="ARBA00001947"/>
    </source>
</evidence>
<dbReference type="AlphaFoldDB" id="A0A841R3L7"/>
<dbReference type="Pfam" id="PF01546">
    <property type="entry name" value="Peptidase_M20"/>
    <property type="match status" value="1"/>
</dbReference>
<evidence type="ECO:0000259" key="18">
    <source>
        <dbReference type="Pfam" id="PF07687"/>
    </source>
</evidence>
<keyword evidence="19" id="KW-0224">Dipeptidase</keyword>
<dbReference type="Proteomes" id="UP000587760">
    <property type="component" value="Unassembled WGS sequence"/>
</dbReference>
<keyword evidence="4" id="KW-0479">Metal-binding</keyword>
<dbReference type="PANTHER" id="PTHR43501:SF1">
    <property type="entry name" value="CYTOSOL NON-SPECIFIC DIPEPTIDASE"/>
    <property type="match status" value="1"/>
</dbReference>
<organism evidence="19 20">
    <name type="scientific">Spirochaeta isovalerica</name>
    <dbReference type="NCBI Taxonomy" id="150"/>
    <lineage>
        <taxon>Bacteria</taxon>
        <taxon>Pseudomonadati</taxon>
        <taxon>Spirochaetota</taxon>
        <taxon>Spirochaetia</taxon>
        <taxon>Spirochaetales</taxon>
        <taxon>Spirochaetaceae</taxon>
        <taxon>Spirochaeta</taxon>
    </lineage>
</organism>
<dbReference type="SUPFAM" id="SSF53187">
    <property type="entry name" value="Zn-dependent exopeptidases"/>
    <property type="match status" value="1"/>
</dbReference>
<evidence type="ECO:0000256" key="6">
    <source>
        <dbReference type="ARBA" id="ARBA00022833"/>
    </source>
</evidence>
<evidence type="ECO:0000256" key="15">
    <source>
        <dbReference type="ARBA" id="ARBA00076004"/>
    </source>
</evidence>
<dbReference type="NCBIfam" id="TIGR01893">
    <property type="entry name" value="aa-his-dipept"/>
    <property type="match status" value="1"/>
</dbReference>
<evidence type="ECO:0000256" key="8">
    <source>
        <dbReference type="ARBA" id="ARBA00023285"/>
    </source>
</evidence>
<evidence type="ECO:0000256" key="11">
    <source>
        <dbReference type="ARBA" id="ARBA00044252"/>
    </source>
</evidence>
<evidence type="ECO:0000256" key="14">
    <source>
        <dbReference type="ARBA" id="ARBA00075285"/>
    </source>
</evidence>
<dbReference type="InterPro" id="IPR001160">
    <property type="entry name" value="Peptidase_M20C"/>
</dbReference>
<name>A0A841R3L7_9SPIO</name>
<dbReference type="Pfam" id="PF07687">
    <property type="entry name" value="M20_dimer"/>
    <property type="match status" value="1"/>
</dbReference>
<dbReference type="PRINTS" id="PR00934">
    <property type="entry name" value="XHISDIPTASE"/>
</dbReference>
<dbReference type="EMBL" id="JACHGJ010000002">
    <property type="protein sequence ID" value="MBB6479664.1"/>
    <property type="molecule type" value="Genomic_DNA"/>
</dbReference>
<evidence type="ECO:0000256" key="7">
    <source>
        <dbReference type="ARBA" id="ARBA00023049"/>
    </source>
</evidence>
<evidence type="ECO:0000256" key="12">
    <source>
        <dbReference type="ARBA" id="ARBA00061423"/>
    </source>
</evidence>
<dbReference type="EC" id="3.4.13.18" evidence="10"/>
<evidence type="ECO:0000313" key="20">
    <source>
        <dbReference type="Proteomes" id="UP000587760"/>
    </source>
</evidence>
<reference evidence="19 20" key="1">
    <citation type="submission" date="2020-08" db="EMBL/GenBank/DDBJ databases">
        <title>Genomic Encyclopedia of Type Strains, Phase IV (KMG-IV): sequencing the most valuable type-strain genomes for metagenomic binning, comparative biology and taxonomic classification.</title>
        <authorList>
            <person name="Goeker M."/>
        </authorList>
    </citation>
    <scope>NUCLEOTIDE SEQUENCE [LARGE SCALE GENOMIC DNA]</scope>
    <source>
        <strain evidence="19 20">DSM 2461</strain>
    </source>
</reference>